<dbReference type="Pfam" id="PF13385">
    <property type="entry name" value="Laminin_G_3"/>
    <property type="match status" value="1"/>
</dbReference>
<name>A0ABU7FFB5_9ACTN</name>
<dbReference type="InterPro" id="IPR013320">
    <property type="entry name" value="ConA-like_dom_sf"/>
</dbReference>
<sequence>MGDFELVVHHDYTSGTCADTSGYGNHGYSTTSPNPDGLPFDGRSTRVVVFPAPSLTNLGGIRARVRLRADALSERRTLIEGYLAFSFSIEPDGALLGAVYAGLKWYVLSTPPGIVTTGRWTDVAFVYDGRDTMSLSADGTLIALRQDLLGGIADIEWPYGLNIGAWPDDDVRVFAGVMSELWLWRLPTPAEHR</sequence>
<proteinExistence type="predicted"/>
<dbReference type="SUPFAM" id="SSF49899">
    <property type="entry name" value="Concanavalin A-like lectins/glucanases"/>
    <property type="match status" value="1"/>
</dbReference>
<gene>
    <name evidence="1" type="ORF">VXC91_12800</name>
</gene>
<dbReference type="EMBL" id="JAYWVC010000030">
    <property type="protein sequence ID" value="MED7822836.1"/>
    <property type="molecule type" value="Genomic_DNA"/>
</dbReference>
<organism evidence="1 2">
    <name type="scientific">Streptomyces chiangmaiensis</name>
    <dbReference type="NCBI Taxonomy" id="766497"/>
    <lineage>
        <taxon>Bacteria</taxon>
        <taxon>Bacillati</taxon>
        <taxon>Actinomycetota</taxon>
        <taxon>Actinomycetes</taxon>
        <taxon>Kitasatosporales</taxon>
        <taxon>Streptomycetaceae</taxon>
        <taxon>Streptomyces</taxon>
    </lineage>
</organism>
<dbReference type="Proteomes" id="UP001333996">
    <property type="component" value="Unassembled WGS sequence"/>
</dbReference>
<reference evidence="1" key="1">
    <citation type="submission" date="2024-01" db="EMBL/GenBank/DDBJ databases">
        <title>First draft genome sequence data of TA4-1, the type strain of Gram-positive actinobacterium Streptomyces chiangmaiensis.</title>
        <authorList>
            <person name="Yasawong M."/>
            <person name="Nantapong N."/>
        </authorList>
    </citation>
    <scope>NUCLEOTIDE SEQUENCE</scope>
    <source>
        <strain evidence="1">TA4-1</strain>
    </source>
</reference>
<dbReference type="Gene3D" id="2.60.120.200">
    <property type="match status" value="1"/>
</dbReference>
<evidence type="ECO:0000313" key="2">
    <source>
        <dbReference type="Proteomes" id="UP001333996"/>
    </source>
</evidence>
<keyword evidence="2" id="KW-1185">Reference proteome</keyword>
<evidence type="ECO:0000313" key="1">
    <source>
        <dbReference type="EMBL" id="MED7822836.1"/>
    </source>
</evidence>
<accession>A0ABU7FFB5</accession>
<comment type="caution">
    <text evidence="1">The sequence shown here is derived from an EMBL/GenBank/DDBJ whole genome shotgun (WGS) entry which is preliminary data.</text>
</comment>
<dbReference type="RefSeq" id="WP_329507275.1">
    <property type="nucleotide sequence ID" value="NZ_BAAAYZ010000053.1"/>
</dbReference>
<protein>
    <submittedName>
        <fullName evidence="1">LamG-like jellyroll fold domain-containing protein</fullName>
    </submittedName>
</protein>